<dbReference type="NCBIfam" id="TIGR02487">
    <property type="entry name" value="NrdD"/>
    <property type="match status" value="1"/>
</dbReference>
<evidence type="ECO:0000259" key="4">
    <source>
        <dbReference type="PROSITE" id="PS51161"/>
    </source>
</evidence>
<accession>A0A378NYP0</accession>
<gene>
    <name evidence="5" type="primary">nrdD_1</name>
    <name evidence="5" type="ORF">NCTC10571_01270</name>
</gene>
<dbReference type="GO" id="GO:0004748">
    <property type="term" value="F:ribonucleoside-diphosphate reductase activity, thioredoxin disulfide as acceptor"/>
    <property type="evidence" value="ECO:0007669"/>
    <property type="project" value="TreeGrafter"/>
</dbReference>
<dbReference type="Proteomes" id="UP000255234">
    <property type="component" value="Unassembled WGS sequence"/>
</dbReference>
<dbReference type="NCBIfam" id="NF005497">
    <property type="entry name" value="PRK07111.1"/>
    <property type="match status" value="1"/>
</dbReference>
<dbReference type="GO" id="GO:0005524">
    <property type="term" value="F:ATP binding"/>
    <property type="evidence" value="ECO:0007669"/>
    <property type="project" value="UniProtKB-UniRule"/>
</dbReference>
<proteinExistence type="predicted"/>
<dbReference type="InterPro" id="IPR012833">
    <property type="entry name" value="NrdD"/>
</dbReference>
<dbReference type="EMBL" id="UGPP01000001">
    <property type="protein sequence ID" value="STY71118.1"/>
    <property type="molecule type" value="Genomic_DNA"/>
</dbReference>
<keyword evidence="1 3" id="KW-0547">Nucleotide-binding</keyword>
<organism evidence="5 6">
    <name type="scientific">Megamonas hypermegale</name>
    <dbReference type="NCBI Taxonomy" id="158847"/>
    <lineage>
        <taxon>Bacteria</taxon>
        <taxon>Bacillati</taxon>
        <taxon>Bacillota</taxon>
        <taxon>Negativicutes</taxon>
        <taxon>Selenomonadales</taxon>
        <taxon>Selenomonadaceae</taxon>
        <taxon>Megamonas</taxon>
    </lineage>
</organism>
<dbReference type="PANTHER" id="PTHR21075:SF0">
    <property type="entry name" value="ANAEROBIC RIBONUCLEOSIDE-TRIPHOSPHATE REDUCTASE"/>
    <property type="match status" value="1"/>
</dbReference>
<dbReference type="EC" id="1.17.4.2" evidence="5"/>
<protein>
    <submittedName>
        <fullName evidence="5">Anaerobic ribonucleoside-triphosphate reductase</fullName>
        <ecNumber evidence="5">1.17.4.2</ecNumber>
    </submittedName>
</protein>
<sequence>MHYKIMKRSGIMENFNINKIINTITKSNKDVKSKINKEEIHELANSIFKQLIKKNNLLTVEDVQKSIEENLIQKGFFEVAKSYITYQKVHIERKKAAQKLMKSYTNLLFADAKDMDLKRDNANINGDAPMGIMLKLGTEGAKTWADKYALPSQFAEADNLNYIHIHDKDFSYICWNCMNIDLLKLLHNGFSTGHGFIREPQSIRSYAALACIAIQSNQNDMFGGQAINAFDYAMAEGVRKSFKKIVIETIYDFCYGYIPNVNIDFTTFKDKIKKECNKYTIRYTEKLKNEKYYFDFNSINSIYYVLNSILDTDIDCAYPDRIYNIACRKIEEETKQAMEAVIHNFNSLHSRAGGQVPFSSINFGTDISPEGRLVTKEILNATYDGLGNGETPIFPISIFKLKRGVNYDTTDPNYDLFKLACKVSAKRLFPNFVNIDASYNLKYYQEGNYNSEIATMGCRTRVISDINGDDITGGRGNFSFTTINLPKLALEAKQDIDKFWELLDKYITLSHDYLLYRYNIIVKKHVYNFPFAVGQKIAVGSENLKQEDTLEEVLKHCSLSIGFCGLAECLVALTGKHHGESIKSQDLGIEIIKYIRKKTDQYTKDEHLNWSTFSTPAESTAGLFQKSNQKEYGIIKGVTDKNYMTNSFHIPVYYKINAYQKIQLEAPYHELCNAGHISYVEMDGDPTKNLTAFESIVRCMHDSNMGYFSINHPVDRDPICGYTGIIENECPHCHRKEEEHKHLALKKYSNN</sequence>
<evidence type="ECO:0000256" key="2">
    <source>
        <dbReference type="ARBA" id="ARBA00022840"/>
    </source>
</evidence>
<dbReference type="GO" id="GO:0006260">
    <property type="term" value="P:DNA replication"/>
    <property type="evidence" value="ECO:0007669"/>
    <property type="project" value="InterPro"/>
</dbReference>
<dbReference type="PROSITE" id="PS51161">
    <property type="entry name" value="ATP_CONE"/>
    <property type="match status" value="1"/>
</dbReference>
<evidence type="ECO:0000256" key="1">
    <source>
        <dbReference type="ARBA" id="ARBA00022741"/>
    </source>
</evidence>
<dbReference type="PANTHER" id="PTHR21075">
    <property type="entry name" value="ANAEROBIC RIBONUCLEOSIDE-TRIPHOSPHATE REDUCTASE"/>
    <property type="match status" value="1"/>
</dbReference>
<evidence type="ECO:0000256" key="3">
    <source>
        <dbReference type="PROSITE-ProRule" id="PRU00492"/>
    </source>
</evidence>
<evidence type="ECO:0000313" key="5">
    <source>
        <dbReference type="EMBL" id="STY71118.1"/>
    </source>
</evidence>
<dbReference type="Pfam" id="PF13597">
    <property type="entry name" value="NRDD"/>
    <property type="match status" value="1"/>
</dbReference>
<keyword evidence="2 3" id="KW-0067">ATP-binding</keyword>
<keyword evidence="5" id="KW-0560">Oxidoreductase</keyword>
<dbReference type="InterPro" id="IPR005144">
    <property type="entry name" value="ATP-cone_dom"/>
</dbReference>
<evidence type="ECO:0000313" key="6">
    <source>
        <dbReference type="Proteomes" id="UP000255234"/>
    </source>
</evidence>
<dbReference type="GO" id="GO:0008998">
    <property type="term" value="F:ribonucleoside-triphosphate reductase (thioredoxin) activity"/>
    <property type="evidence" value="ECO:0007669"/>
    <property type="project" value="UniProtKB-EC"/>
</dbReference>
<dbReference type="GO" id="GO:0031250">
    <property type="term" value="C:anaerobic ribonucleoside-triphosphate reductase complex"/>
    <property type="evidence" value="ECO:0007669"/>
    <property type="project" value="TreeGrafter"/>
</dbReference>
<reference evidence="5 6" key="1">
    <citation type="submission" date="2018-06" db="EMBL/GenBank/DDBJ databases">
        <authorList>
            <consortium name="Pathogen Informatics"/>
            <person name="Doyle S."/>
        </authorList>
    </citation>
    <scope>NUCLEOTIDE SEQUENCE [LARGE SCALE GENOMIC DNA]</scope>
    <source>
        <strain evidence="5 6">NCTC10571</strain>
    </source>
</reference>
<dbReference type="Gene3D" id="3.20.70.20">
    <property type="match status" value="1"/>
</dbReference>
<dbReference type="SUPFAM" id="SSF51998">
    <property type="entry name" value="PFL-like glycyl radical enzymes"/>
    <property type="match status" value="1"/>
</dbReference>
<feature type="domain" description="ATP-cone" evidence="4">
    <location>
        <begin position="3"/>
        <end position="98"/>
    </location>
</feature>
<dbReference type="AlphaFoldDB" id="A0A378NYP0"/>
<dbReference type="Pfam" id="PF03477">
    <property type="entry name" value="ATP-cone"/>
    <property type="match status" value="1"/>
</dbReference>
<dbReference type="GO" id="GO:0009265">
    <property type="term" value="P:2'-deoxyribonucleotide biosynthetic process"/>
    <property type="evidence" value="ECO:0007669"/>
    <property type="project" value="TreeGrafter"/>
</dbReference>
<name>A0A378NYP0_9FIRM</name>
<dbReference type="RefSeq" id="WP_115151492.1">
    <property type="nucleotide sequence ID" value="NZ_UGPP01000001.1"/>
</dbReference>